<gene>
    <name evidence="1" type="ORF">METZ01_LOCUS219420</name>
</gene>
<dbReference type="AlphaFoldDB" id="A0A382FU04"/>
<reference evidence="1" key="1">
    <citation type="submission" date="2018-05" db="EMBL/GenBank/DDBJ databases">
        <authorList>
            <person name="Lanie J.A."/>
            <person name="Ng W.-L."/>
            <person name="Kazmierczak K.M."/>
            <person name="Andrzejewski T.M."/>
            <person name="Davidsen T.M."/>
            <person name="Wayne K.J."/>
            <person name="Tettelin H."/>
            <person name="Glass J.I."/>
            <person name="Rusch D."/>
            <person name="Podicherti R."/>
            <person name="Tsui H.-C.T."/>
            <person name="Winkler M.E."/>
        </authorList>
    </citation>
    <scope>NUCLEOTIDE SEQUENCE</scope>
</reference>
<dbReference type="EMBL" id="UINC01051884">
    <property type="protein sequence ID" value="SVB66566.1"/>
    <property type="molecule type" value="Genomic_DNA"/>
</dbReference>
<accession>A0A382FU04</accession>
<sequence length="27" mass="2910">MLQVVGSIFTGQTKLYFDGSKTESVSS</sequence>
<proteinExistence type="predicted"/>
<protein>
    <submittedName>
        <fullName evidence="1">Uncharacterized protein</fullName>
    </submittedName>
</protein>
<evidence type="ECO:0000313" key="1">
    <source>
        <dbReference type="EMBL" id="SVB66566.1"/>
    </source>
</evidence>
<name>A0A382FU04_9ZZZZ</name>
<organism evidence="1">
    <name type="scientific">marine metagenome</name>
    <dbReference type="NCBI Taxonomy" id="408172"/>
    <lineage>
        <taxon>unclassified sequences</taxon>
        <taxon>metagenomes</taxon>
        <taxon>ecological metagenomes</taxon>
    </lineage>
</organism>